<gene>
    <name evidence="1" type="ORF">VSX56_04700</name>
</gene>
<keyword evidence="2" id="KW-1185">Reference proteome</keyword>
<evidence type="ECO:0000313" key="2">
    <source>
        <dbReference type="Proteomes" id="UP001438953"/>
    </source>
</evidence>
<evidence type="ECO:0008006" key="3">
    <source>
        <dbReference type="Google" id="ProtNLM"/>
    </source>
</evidence>
<dbReference type="InterPro" id="IPR010921">
    <property type="entry name" value="Trp_repressor/repl_initiator"/>
</dbReference>
<accession>A0ABV1SDS6</accession>
<name>A0ABV1SDS6_9RHOB</name>
<comment type="caution">
    <text evidence="1">The sequence shown here is derived from an EMBL/GenBank/DDBJ whole genome shotgun (WGS) entry which is preliminary data.</text>
</comment>
<dbReference type="SUPFAM" id="SSF48295">
    <property type="entry name" value="TrpR-like"/>
    <property type="match status" value="1"/>
</dbReference>
<protein>
    <recommendedName>
        <fullName evidence="3">Transposase</fullName>
    </recommendedName>
</protein>
<organism evidence="1 2">
    <name type="scientific">Thioclava kandeliae</name>
    <dbReference type="NCBI Taxonomy" id="3070818"/>
    <lineage>
        <taxon>Bacteria</taxon>
        <taxon>Pseudomonadati</taxon>
        <taxon>Pseudomonadota</taxon>
        <taxon>Alphaproteobacteria</taxon>
        <taxon>Rhodobacterales</taxon>
        <taxon>Paracoccaceae</taxon>
        <taxon>Thioclava</taxon>
    </lineage>
</organism>
<sequence length="173" mass="18969">MAKRKNHSADLKAKVALEAIREEMTLAELPKKYGVHPNMISGWKCPAVTNMAQAFEPDQTDRARASEAEIEKLHSRIGQLVVEWFFPSSASHQLLGAQAKNGERGSSVEAATAIRTAAAGLYYRPVGESAESLRFMDLIDKQFLEAPWYGLRQMADTSSIRGLNAAIVSHGVV</sequence>
<reference evidence="1 2" key="2">
    <citation type="submission" date="2024-06" db="EMBL/GenBank/DDBJ databases">
        <title>Thioclava kandeliae sp. nov. from a rhizosphere soil sample of Kandelia candel in a mangrove.</title>
        <authorList>
            <person name="Mu T."/>
        </authorList>
    </citation>
    <scope>NUCLEOTIDE SEQUENCE [LARGE SCALE GENOMIC DNA]</scope>
    <source>
        <strain evidence="1 2">CPCC 100088</strain>
    </source>
</reference>
<dbReference type="Proteomes" id="UP001438953">
    <property type="component" value="Unassembled WGS sequence"/>
</dbReference>
<dbReference type="RefSeq" id="WP_350935207.1">
    <property type="nucleotide sequence ID" value="NZ_JAYWLC010000003.1"/>
</dbReference>
<dbReference type="EMBL" id="JAYWLC010000003">
    <property type="protein sequence ID" value="MER5171068.1"/>
    <property type="molecule type" value="Genomic_DNA"/>
</dbReference>
<proteinExistence type="predicted"/>
<evidence type="ECO:0000313" key="1">
    <source>
        <dbReference type="EMBL" id="MER5171068.1"/>
    </source>
</evidence>
<reference evidence="1 2" key="1">
    <citation type="submission" date="2024-01" db="EMBL/GenBank/DDBJ databases">
        <authorList>
            <person name="Deng Y."/>
            <person name="Su J."/>
        </authorList>
    </citation>
    <scope>NUCLEOTIDE SEQUENCE [LARGE SCALE GENOMIC DNA]</scope>
    <source>
        <strain evidence="1 2">CPCC 100088</strain>
    </source>
</reference>